<evidence type="ECO:0000256" key="1">
    <source>
        <dbReference type="SAM" id="Phobius"/>
    </source>
</evidence>
<feature type="transmembrane region" description="Helical" evidence="1">
    <location>
        <begin position="49"/>
        <end position="69"/>
    </location>
</feature>
<name>A0A6G4WA59_9HYPH</name>
<evidence type="ECO:0000313" key="2">
    <source>
        <dbReference type="EMBL" id="NGO51665.1"/>
    </source>
</evidence>
<sequence length="72" mass="8095">MIGACALRPWFFLYGIFTPRHRLRNSALTHAGAICRADVHQRNRLMFDLIYIALATGGFLAFAAAVRACERL</sequence>
<dbReference type="RefSeq" id="WP_165027418.1">
    <property type="nucleotide sequence ID" value="NZ_JAAKZF010000010.1"/>
</dbReference>
<keyword evidence="1" id="KW-0472">Membrane</keyword>
<organism evidence="2 3">
    <name type="scientific">Allomesorhizobium camelthorni</name>
    <dbReference type="NCBI Taxonomy" id="475069"/>
    <lineage>
        <taxon>Bacteria</taxon>
        <taxon>Pseudomonadati</taxon>
        <taxon>Pseudomonadota</taxon>
        <taxon>Alphaproteobacteria</taxon>
        <taxon>Hyphomicrobiales</taxon>
        <taxon>Phyllobacteriaceae</taxon>
        <taxon>Allomesorhizobium</taxon>
    </lineage>
</organism>
<dbReference type="AlphaFoldDB" id="A0A6G4WA59"/>
<evidence type="ECO:0000313" key="3">
    <source>
        <dbReference type="Proteomes" id="UP001642900"/>
    </source>
</evidence>
<protein>
    <submittedName>
        <fullName evidence="2">Uncharacterized protein</fullName>
    </submittedName>
</protein>
<comment type="caution">
    <text evidence="2">The sequence shown here is derived from an EMBL/GenBank/DDBJ whole genome shotgun (WGS) entry which is preliminary data.</text>
</comment>
<dbReference type="EMBL" id="JAAKZF010000010">
    <property type="protein sequence ID" value="NGO51665.1"/>
    <property type="molecule type" value="Genomic_DNA"/>
</dbReference>
<dbReference type="Proteomes" id="UP001642900">
    <property type="component" value="Unassembled WGS sequence"/>
</dbReference>
<accession>A0A6G4WA59</accession>
<proteinExistence type="predicted"/>
<reference evidence="2 3" key="1">
    <citation type="submission" date="2020-02" db="EMBL/GenBank/DDBJ databases">
        <title>Genome sequence of strain CCNWXJ40-4.</title>
        <authorList>
            <person name="Gao J."/>
            <person name="Sun J."/>
        </authorList>
    </citation>
    <scope>NUCLEOTIDE SEQUENCE [LARGE SCALE GENOMIC DNA]</scope>
    <source>
        <strain evidence="2 3">CCNWXJ 40-4</strain>
    </source>
</reference>
<keyword evidence="1" id="KW-1133">Transmembrane helix</keyword>
<gene>
    <name evidence="2" type="ORF">G6N73_10825</name>
</gene>
<keyword evidence="1" id="KW-0812">Transmembrane</keyword>
<keyword evidence="3" id="KW-1185">Reference proteome</keyword>